<dbReference type="OrthoDB" id="630188at2759"/>
<keyword evidence="5" id="KW-1185">Reference proteome</keyword>
<dbReference type="InterPro" id="IPR051693">
    <property type="entry name" value="UPF0046_metallophosphoest"/>
</dbReference>
<dbReference type="EMBL" id="CAJNOI010000150">
    <property type="protein sequence ID" value="CAF1132942.1"/>
    <property type="molecule type" value="Genomic_DNA"/>
</dbReference>
<feature type="domain" description="Calcineurin-like phosphoesterase" evidence="2">
    <location>
        <begin position="26"/>
        <end position="218"/>
    </location>
</feature>
<evidence type="ECO:0000313" key="4">
    <source>
        <dbReference type="EMBL" id="CAF1201711.1"/>
    </source>
</evidence>
<organism evidence="3 6">
    <name type="scientific">Adineta steineri</name>
    <dbReference type="NCBI Taxonomy" id="433720"/>
    <lineage>
        <taxon>Eukaryota</taxon>
        <taxon>Metazoa</taxon>
        <taxon>Spiralia</taxon>
        <taxon>Gnathifera</taxon>
        <taxon>Rotifera</taxon>
        <taxon>Eurotatoria</taxon>
        <taxon>Bdelloidea</taxon>
        <taxon>Adinetida</taxon>
        <taxon>Adinetidae</taxon>
        <taxon>Adineta</taxon>
    </lineage>
</organism>
<dbReference type="PANTHER" id="PTHR12905">
    <property type="entry name" value="METALLOPHOSPHOESTERASE"/>
    <property type="match status" value="1"/>
</dbReference>
<protein>
    <recommendedName>
        <fullName evidence="2">Calcineurin-like phosphoesterase domain-containing protein</fullName>
    </recommendedName>
</protein>
<dbReference type="Proteomes" id="UP000663877">
    <property type="component" value="Unassembled WGS sequence"/>
</dbReference>
<reference evidence="3" key="1">
    <citation type="submission" date="2021-02" db="EMBL/GenBank/DDBJ databases">
        <authorList>
            <person name="Nowell W R."/>
        </authorList>
    </citation>
    <scope>NUCLEOTIDE SEQUENCE</scope>
</reference>
<accession>A0A814RIL8</accession>
<evidence type="ECO:0000256" key="1">
    <source>
        <dbReference type="ARBA" id="ARBA00007993"/>
    </source>
</evidence>
<evidence type="ECO:0000313" key="3">
    <source>
        <dbReference type="EMBL" id="CAF1132942.1"/>
    </source>
</evidence>
<dbReference type="CDD" id="cd07379">
    <property type="entry name" value="MPP_239FB"/>
    <property type="match status" value="1"/>
</dbReference>
<dbReference type="Proteomes" id="UP000663832">
    <property type="component" value="Unassembled WGS sequence"/>
</dbReference>
<dbReference type="Pfam" id="PF00149">
    <property type="entry name" value="Metallophos"/>
    <property type="match status" value="1"/>
</dbReference>
<comment type="similarity">
    <text evidence="1">Belongs to the UPF0046 family.</text>
</comment>
<comment type="caution">
    <text evidence="3">The sequence shown here is derived from an EMBL/GenBank/DDBJ whole genome shotgun (WGS) entry which is preliminary data.</text>
</comment>
<dbReference type="SUPFAM" id="SSF56300">
    <property type="entry name" value="Metallo-dependent phosphatases"/>
    <property type="match status" value="1"/>
</dbReference>
<name>A0A814RIL8_9BILA</name>
<evidence type="ECO:0000313" key="6">
    <source>
        <dbReference type="Proteomes" id="UP000663877"/>
    </source>
</evidence>
<sequence>MASTELFDILKPPDYDENPERYKKLSIVVVSDTHNNHDRLSIPNGDIFLHCGDFTNRHDWQNLSTDEIPQSIIDFNQWLENLPHRYKLAICGNHDINFSTYSSNDIQTKILTNCKYLKNELIEIEGISIYGCPWSFSEPNETKCSLIPSKIDILMTHIPPQFILDLTYQPNISPSIEPCSKCNNTVHGSYGHNGSKSLLKKIRKNIQPKIHCFGHIHEASGYKYEFNTLFINAAVELTNQPIKFNFYVDLHKH</sequence>
<evidence type="ECO:0000259" key="2">
    <source>
        <dbReference type="Pfam" id="PF00149"/>
    </source>
</evidence>
<dbReference type="EMBL" id="CAJNOM010000189">
    <property type="protein sequence ID" value="CAF1201711.1"/>
    <property type="molecule type" value="Genomic_DNA"/>
</dbReference>
<dbReference type="GO" id="GO:0016787">
    <property type="term" value="F:hydrolase activity"/>
    <property type="evidence" value="ECO:0007669"/>
    <property type="project" value="InterPro"/>
</dbReference>
<dbReference type="Gene3D" id="3.60.21.10">
    <property type="match status" value="1"/>
</dbReference>
<dbReference type="PANTHER" id="PTHR12905:SF0">
    <property type="entry name" value="CALCINEURIN-LIKE PHOSPHOESTERASE DOMAIN-CONTAINING PROTEIN"/>
    <property type="match status" value="1"/>
</dbReference>
<dbReference type="AlphaFoldDB" id="A0A814RIL8"/>
<dbReference type="InterPro" id="IPR004843">
    <property type="entry name" value="Calcineurin-like_PHP"/>
</dbReference>
<gene>
    <name evidence="3" type="ORF">BJG266_LOCUS23109</name>
    <name evidence="4" type="ORF">QVE165_LOCUS25850</name>
</gene>
<proteinExistence type="inferred from homology"/>
<dbReference type="InterPro" id="IPR029052">
    <property type="entry name" value="Metallo-depent_PP-like"/>
</dbReference>
<evidence type="ECO:0000313" key="5">
    <source>
        <dbReference type="Proteomes" id="UP000663832"/>
    </source>
</evidence>